<dbReference type="CDD" id="cd00448">
    <property type="entry name" value="YjgF_YER057c_UK114_family"/>
    <property type="match status" value="1"/>
</dbReference>
<dbReference type="EMBL" id="AP018005">
    <property type="protein sequence ID" value="BBB15653.1"/>
    <property type="molecule type" value="Genomic_DNA"/>
</dbReference>
<dbReference type="OrthoDB" id="9803101at2"/>
<dbReference type="Gene3D" id="3.30.1330.40">
    <property type="entry name" value="RutC-like"/>
    <property type="match status" value="1"/>
</dbReference>
<proteinExistence type="inferred from homology"/>
<dbReference type="InterPro" id="IPR006175">
    <property type="entry name" value="YjgF/YER057c/UK114"/>
</dbReference>
<evidence type="ECO:0000256" key="1">
    <source>
        <dbReference type="ARBA" id="ARBA00010552"/>
    </source>
</evidence>
<protein>
    <submittedName>
        <fullName evidence="2">Endoribonuclease L-PSP</fullName>
    </submittedName>
</protein>
<dbReference type="InterPro" id="IPR006056">
    <property type="entry name" value="RidA"/>
</dbReference>
<dbReference type="SUPFAM" id="SSF55298">
    <property type="entry name" value="YjgF-like"/>
    <property type="match status" value="1"/>
</dbReference>
<dbReference type="PANTHER" id="PTHR11803:SF39">
    <property type="entry name" value="2-IMINOBUTANOATE_2-IMINOPROPANOATE DEAMINASE"/>
    <property type="match status" value="1"/>
</dbReference>
<dbReference type="GO" id="GO:0005829">
    <property type="term" value="C:cytosol"/>
    <property type="evidence" value="ECO:0007669"/>
    <property type="project" value="TreeGrafter"/>
</dbReference>
<evidence type="ECO:0000313" key="3">
    <source>
        <dbReference type="Proteomes" id="UP000282483"/>
    </source>
</evidence>
<dbReference type="Proteomes" id="UP000282483">
    <property type="component" value="Chromosome"/>
</dbReference>
<name>A0A2Z5UX88_9COXI</name>
<dbReference type="AlphaFoldDB" id="A0A2Z5UX88"/>
<keyword evidence="3" id="KW-1185">Reference proteome</keyword>
<dbReference type="InterPro" id="IPR035959">
    <property type="entry name" value="RutC-like_sf"/>
</dbReference>
<dbReference type="PROSITE" id="PS01094">
    <property type="entry name" value="UPF0076"/>
    <property type="match status" value="1"/>
</dbReference>
<sequence>MNNKQMIQTNEAPQPIGAYSQAVRVGDTVYLSGQIALDTKGVFLAGDIEAQTRQVFKNLAAVALAAGGELNQCVKLTIFLSDLTDFPVVNSVMAEYFSAPYPARSTIEVSALPKGARVEIEGIMLLNA</sequence>
<dbReference type="PANTHER" id="PTHR11803">
    <property type="entry name" value="2-IMINOBUTANOATE/2-IMINOPROPANOATE DEAMINASE RIDA"/>
    <property type="match status" value="1"/>
</dbReference>
<dbReference type="FunFam" id="3.30.1330.40:FF:000001">
    <property type="entry name" value="L-PSP family endoribonuclease"/>
    <property type="match status" value="1"/>
</dbReference>
<dbReference type="GO" id="GO:0019239">
    <property type="term" value="F:deaminase activity"/>
    <property type="evidence" value="ECO:0007669"/>
    <property type="project" value="TreeGrafter"/>
</dbReference>
<accession>A0A2Z5UX88</accession>
<organism evidence="2 3">
    <name type="scientific">Candidatus Rickettsiella viridis</name>
    <dbReference type="NCBI Taxonomy" id="676208"/>
    <lineage>
        <taxon>Bacteria</taxon>
        <taxon>Pseudomonadati</taxon>
        <taxon>Pseudomonadota</taxon>
        <taxon>Gammaproteobacteria</taxon>
        <taxon>Legionellales</taxon>
        <taxon>Coxiellaceae</taxon>
        <taxon>Rickettsiella</taxon>
    </lineage>
</organism>
<gene>
    <name evidence="2" type="ORF">RVIR1_11910</name>
</gene>
<dbReference type="InterPro" id="IPR019897">
    <property type="entry name" value="RidA_CS"/>
</dbReference>
<dbReference type="KEGG" id="rvi:RVIR1_11910"/>
<dbReference type="RefSeq" id="WP_126323196.1">
    <property type="nucleotide sequence ID" value="NZ_AP018005.1"/>
</dbReference>
<reference evidence="2 3" key="1">
    <citation type="submission" date="2017-03" db="EMBL/GenBank/DDBJ databases">
        <title>The genome sequence of Candidatus Rickettsiella viridis.</title>
        <authorList>
            <person name="Nikoh N."/>
            <person name="Tsuchida T."/>
            <person name="Yamaguchi K."/>
            <person name="Maeda T."/>
            <person name="Shigenobu S."/>
            <person name="Fukatsu T."/>
        </authorList>
    </citation>
    <scope>NUCLEOTIDE SEQUENCE [LARGE SCALE GENOMIC DNA]</scope>
    <source>
        <strain evidence="2 3">Ap-RA04</strain>
    </source>
</reference>
<comment type="similarity">
    <text evidence="1">Belongs to the RutC family.</text>
</comment>
<dbReference type="NCBIfam" id="TIGR00004">
    <property type="entry name" value="Rid family detoxifying hydrolase"/>
    <property type="match status" value="1"/>
</dbReference>
<evidence type="ECO:0000313" key="2">
    <source>
        <dbReference type="EMBL" id="BBB15653.1"/>
    </source>
</evidence>
<dbReference type="Pfam" id="PF01042">
    <property type="entry name" value="Ribonuc_L-PSP"/>
    <property type="match status" value="1"/>
</dbReference>